<evidence type="ECO:0000256" key="3">
    <source>
        <dbReference type="ARBA" id="ARBA00022884"/>
    </source>
</evidence>
<comment type="function">
    <text evidence="6">Forms part of the ribosomal stalk, playing a central role in the interaction of the ribosome with GTP-bound translation factors.</text>
</comment>
<dbReference type="HAMAP" id="MF_00280">
    <property type="entry name" value="Ribosomal_uL10_arch"/>
    <property type="match status" value="1"/>
</dbReference>
<dbReference type="InterPro" id="IPR022909">
    <property type="entry name" value="Ribosomal_uL10_arc"/>
</dbReference>
<evidence type="ECO:0000256" key="1">
    <source>
        <dbReference type="ARBA" id="ARBA00008889"/>
    </source>
</evidence>
<dbReference type="GO" id="GO:0070180">
    <property type="term" value="F:large ribosomal subunit rRNA binding"/>
    <property type="evidence" value="ECO:0007669"/>
    <property type="project" value="UniProtKB-UniRule"/>
</dbReference>
<dbReference type="Gene3D" id="3.30.70.1730">
    <property type="match status" value="1"/>
</dbReference>
<evidence type="ECO:0000259" key="7">
    <source>
        <dbReference type="Pfam" id="PF17777"/>
    </source>
</evidence>
<evidence type="ECO:0000256" key="2">
    <source>
        <dbReference type="ARBA" id="ARBA00022730"/>
    </source>
</evidence>
<dbReference type="PANTHER" id="PTHR45699:SF3">
    <property type="entry name" value="LARGE RIBOSOMAL SUBUNIT PROTEIN UL10"/>
    <property type="match status" value="1"/>
</dbReference>
<dbReference type="AlphaFoldDB" id="A0A7T9I267"/>
<keyword evidence="2 6" id="KW-0699">rRNA-binding</keyword>
<sequence length="282" mass="30378">MTHHTKQWKEAEVKRLEKLAKAHTVVAVANLDKFPANMYGSLRVKLHGKAILTMSKRKIIQRALTNAGIDAQLKDNMKGSSAVLFSNVNPFELYAIVKQSYGKVAAKAGDIAPEDITIPAGDTGMAPGPALSDLKSAGLNVRVQGATIAIMEDKVVAHKGEAIAAPVAAVLGKLNIKPMKLRLNIASALEGKQLYHAAVLDIDEEEMFMRFVKAEQSAFNLAVNAGIYNAKSTPVIVGKAFREAKAVALESNFLTEETVGEILAKAERIANELKSHIKEDAQ</sequence>
<evidence type="ECO:0000256" key="5">
    <source>
        <dbReference type="ARBA" id="ARBA00023274"/>
    </source>
</evidence>
<dbReference type="Pfam" id="PF00466">
    <property type="entry name" value="Ribosomal_L10"/>
    <property type="match status" value="1"/>
</dbReference>
<dbReference type="PANTHER" id="PTHR45699">
    <property type="entry name" value="60S ACIDIC RIBOSOMAL PROTEIN P0"/>
    <property type="match status" value="1"/>
</dbReference>
<dbReference type="InterPro" id="IPR043164">
    <property type="entry name" value="Ribosomal_uL10-like_insert_sf"/>
</dbReference>
<accession>A0A7T9I267</accession>
<comment type="similarity">
    <text evidence="1 6">Belongs to the universal ribosomal protein uL10 family.</text>
</comment>
<gene>
    <name evidence="8" type="primary">rplJ</name>
    <name evidence="6" type="synonym">rpl10</name>
    <name evidence="6" type="synonym">rplP0</name>
    <name evidence="8" type="ORF">IPJ89_02705</name>
</gene>
<keyword evidence="4 6" id="KW-0689">Ribosomal protein</keyword>
<feature type="domain" description="Large ribosomal subunit protein uL10-like insertion" evidence="7">
    <location>
        <begin position="106"/>
        <end position="176"/>
    </location>
</feature>
<organism evidence="8">
    <name type="scientific">Candidatus Iainarchaeum sp</name>
    <dbReference type="NCBI Taxonomy" id="3101447"/>
    <lineage>
        <taxon>Archaea</taxon>
        <taxon>Candidatus Iainarchaeota</taxon>
        <taxon>Candidatus Iainarchaeia</taxon>
        <taxon>Candidatus Iainarchaeales</taxon>
        <taxon>Candidatus Iainarchaeaceae</taxon>
        <taxon>Candidatus Iainarchaeum</taxon>
    </lineage>
</organism>
<comment type="subunit">
    <text evidence="6">Part of the 50S ribosomal subunit. Forms part of the ribosomal stalk which helps the ribosome interact with GTP-bound translation factors. Forms a heptameric L10(L12)2(L12)2(L12)2 complex, where L10 forms an elongated spine to which the L12 dimers bind in a sequential fashion.</text>
</comment>
<dbReference type="GO" id="GO:0000027">
    <property type="term" value="P:ribosomal large subunit assembly"/>
    <property type="evidence" value="ECO:0007669"/>
    <property type="project" value="TreeGrafter"/>
</dbReference>
<name>A0A7T9I267_9ARCH</name>
<dbReference type="EMBL" id="CP064981">
    <property type="protein sequence ID" value="QQR93125.1"/>
    <property type="molecule type" value="Genomic_DNA"/>
</dbReference>
<keyword evidence="3 6" id="KW-0694">RNA-binding</keyword>
<dbReference type="SUPFAM" id="SSF160369">
    <property type="entry name" value="Ribosomal protein L10-like"/>
    <property type="match status" value="1"/>
</dbReference>
<dbReference type="Gene3D" id="3.90.105.20">
    <property type="match status" value="1"/>
</dbReference>
<proteinExistence type="inferred from homology"/>
<dbReference type="GO" id="GO:0022625">
    <property type="term" value="C:cytosolic large ribosomal subunit"/>
    <property type="evidence" value="ECO:0007669"/>
    <property type="project" value="TreeGrafter"/>
</dbReference>
<evidence type="ECO:0000256" key="6">
    <source>
        <dbReference type="HAMAP-Rule" id="MF_00280"/>
    </source>
</evidence>
<protein>
    <recommendedName>
        <fullName evidence="6">Large ribosomal subunit protein uL10</fullName>
    </recommendedName>
    <alternativeName>
        <fullName evidence="6">Acidic ribosomal protein P0 homolog</fullName>
    </alternativeName>
</protein>
<dbReference type="Pfam" id="PF17777">
    <property type="entry name" value="RL10P_insert"/>
    <property type="match status" value="1"/>
</dbReference>
<dbReference type="GO" id="GO:0002181">
    <property type="term" value="P:cytoplasmic translation"/>
    <property type="evidence" value="ECO:0007669"/>
    <property type="project" value="TreeGrafter"/>
</dbReference>
<dbReference type="InterPro" id="IPR040637">
    <property type="entry name" value="Ribosomal_uL10-like_insert"/>
</dbReference>
<dbReference type="Gene3D" id="6.10.140.760">
    <property type="match status" value="1"/>
</dbReference>
<dbReference type="Proteomes" id="UP000596004">
    <property type="component" value="Chromosome"/>
</dbReference>
<dbReference type="InterPro" id="IPR043141">
    <property type="entry name" value="Ribosomal_uL10-like_sf"/>
</dbReference>
<keyword evidence="5 6" id="KW-0687">Ribonucleoprotein</keyword>
<evidence type="ECO:0000256" key="4">
    <source>
        <dbReference type="ARBA" id="ARBA00022980"/>
    </source>
</evidence>
<dbReference type="GO" id="GO:0003735">
    <property type="term" value="F:structural constituent of ribosome"/>
    <property type="evidence" value="ECO:0007669"/>
    <property type="project" value="TreeGrafter"/>
</dbReference>
<reference evidence="8" key="1">
    <citation type="submission" date="2020-11" db="EMBL/GenBank/DDBJ databases">
        <title>Connecting structure to function with the recovery of over 1000 high-quality activated sludge metagenome-assembled genomes encoding full-length rRNA genes using long-read sequencing.</title>
        <authorList>
            <person name="Singleton C.M."/>
            <person name="Petriglieri F."/>
            <person name="Kristensen J.M."/>
            <person name="Kirkegaard R.H."/>
            <person name="Michaelsen T.Y."/>
            <person name="Andersen M.H."/>
            <person name="Karst S.M."/>
            <person name="Dueholm M.S."/>
            <person name="Nielsen P.H."/>
            <person name="Albertsen M."/>
        </authorList>
    </citation>
    <scope>NUCLEOTIDE SEQUENCE</scope>
    <source>
        <strain evidence="8">Fred_18-Q3-R57-64_BAT3C.431</strain>
    </source>
</reference>
<evidence type="ECO:0000313" key="8">
    <source>
        <dbReference type="EMBL" id="QQR93125.1"/>
    </source>
</evidence>
<dbReference type="InterPro" id="IPR050323">
    <property type="entry name" value="Ribosomal_protein_uL10"/>
</dbReference>
<dbReference type="InterPro" id="IPR001790">
    <property type="entry name" value="Ribosomal_uL10"/>
</dbReference>